<dbReference type="WBParaSite" id="TCLT_0000805801-mRNA-1">
    <property type="protein sequence ID" value="TCLT_0000805801-mRNA-1"/>
    <property type="gene ID" value="TCLT_0000805801"/>
</dbReference>
<reference evidence="3" key="1">
    <citation type="submission" date="2017-02" db="UniProtKB">
        <authorList>
            <consortium name="WormBaseParasite"/>
        </authorList>
    </citation>
    <scope>IDENTIFICATION</scope>
</reference>
<dbReference type="AlphaFoldDB" id="A0A0N5D4Z5"/>
<evidence type="ECO:0000313" key="2">
    <source>
        <dbReference type="Proteomes" id="UP000276776"/>
    </source>
</evidence>
<dbReference type="OrthoDB" id="5873612at2759"/>
<protein>
    <submittedName>
        <fullName evidence="3">Secreted protein</fullName>
    </submittedName>
</protein>
<sequence length="63" mass="7679">MLYQAFILAIILFSKQQMVHVSFIFKLTILCFIYRQSKLNLFPGYRWEECEFSPLSCLLRRRK</sequence>
<dbReference type="Proteomes" id="UP000276776">
    <property type="component" value="Unassembled WGS sequence"/>
</dbReference>
<dbReference type="EMBL" id="UYYF01004576">
    <property type="protein sequence ID" value="VDN05567.1"/>
    <property type="molecule type" value="Genomic_DNA"/>
</dbReference>
<reference evidence="1 2" key="2">
    <citation type="submission" date="2018-11" db="EMBL/GenBank/DDBJ databases">
        <authorList>
            <consortium name="Pathogen Informatics"/>
        </authorList>
    </citation>
    <scope>NUCLEOTIDE SEQUENCE [LARGE SCALE GENOMIC DNA]</scope>
</reference>
<evidence type="ECO:0000313" key="3">
    <source>
        <dbReference type="WBParaSite" id="TCLT_0000805801-mRNA-1"/>
    </source>
</evidence>
<organism evidence="3">
    <name type="scientific">Thelazia callipaeda</name>
    <name type="common">Oriental eyeworm</name>
    <name type="synonym">Parasitic nematode</name>
    <dbReference type="NCBI Taxonomy" id="103827"/>
    <lineage>
        <taxon>Eukaryota</taxon>
        <taxon>Metazoa</taxon>
        <taxon>Ecdysozoa</taxon>
        <taxon>Nematoda</taxon>
        <taxon>Chromadorea</taxon>
        <taxon>Rhabditida</taxon>
        <taxon>Spirurina</taxon>
        <taxon>Spiruromorpha</taxon>
        <taxon>Thelazioidea</taxon>
        <taxon>Thelaziidae</taxon>
        <taxon>Thelazia</taxon>
    </lineage>
</organism>
<keyword evidence="2" id="KW-1185">Reference proteome</keyword>
<evidence type="ECO:0000313" key="1">
    <source>
        <dbReference type="EMBL" id="VDN05567.1"/>
    </source>
</evidence>
<name>A0A0N5D4Z5_THECL</name>
<proteinExistence type="predicted"/>
<gene>
    <name evidence="1" type="ORF">TCLT_LOCUS8047</name>
</gene>
<accession>A0A0N5D4Z5</accession>